<accession>A0ABR0DZT5</accession>
<dbReference type="InterPro" id="IPR045518">
    <property type="entry name" value="2EXR"/>
</dbReference>
<protein>
    <recommendedName>
        <fullName evidence="1">2EXR domain-containing protein</fullName>
    </recommendedName>
</protein>
<evidence type="ECO:0000259" key="1">
    <source>
        <dbReference type="Pfam" id="PF20150"/>
    </source>
</evidence>
<gene>
    <name evidence="2" type="ORF">PRZ48_014726</name>
</gene>
<evidence type="ECO:0000313" key="3">
    <source>
        <dbReference type="Proteomes" id="UP001305779"/>
    </source>
</evidence>
<name>A0ABR0DZT5_ZASCE</name>
<dbReference type="PANTHER" id="PTHR38790">
    <property type="entry name" value="2EXR DOMAIN-CONTAINING PROTEIN-RELATED"/>
    <property type="match status" value="1"/>
</dbReference>
<dbReference type="EMBL" id="JAXOVC010000014">
    <property type="protein sequence ID" value="KAK4494428.1"/>
    <property type="molecule type" value="Genomic_DNA"/>
</dbReference>
<proteinExistence type="predicted"/>
<sequence length="439" mass="49812">MAADPGSNSEEDTSDTPCLLWTLPQELRDMIYELACDFEVNIVSTTRKATNRKWNPKADVRIRARHTNMGLILACKDLRAEALKIWYTHTIFSCSSPIACATWYKRHVPSKFQGVVKHLRIASPGNGLGHYLKDIMTGQCVILIPDVARVIKIEAEETLLGVHGHLREPLRSTLQPGALQVELFNSEWEPTWTAKPSEIELPEQMWKHPYLQMFNPRTAAITEVATMAPTDPTEKTKPGLLTIPRELRDNIYEYALDGFEVKISGSRKPEKSRAEAVMKVYHDPANNGNTGLMSTCKQLREEAYKLYYQKTAFYVRDWFTGVLWLKRAVSPEMQSTITTLRVACPENFQVIDLVRLRHIPGSGPSECPLYTLSMFKQKAKDEVAMLRKALGKEISSRVAEALQVEIPDDKCQLVWTAKPDTFKLPTVEAIQVFNRLHAL</sequence>
<reference evidence="2 3" key="1">
    <citation type="journal article" date="2023" name="G3 (Bethesda)">
        <title>A chromosome-level genome assembly of Zasmidium syzygii isolated from banana leaves.</title>
        <authorList>
            <person name="van Westerhoven A.C."/>
            <person name="Mehrabi R."/>
            <person name="Talebi R."/>
            <person name="Steentjes M.B.F."/>
            <person name="Corcolon B."/>
            <person name="Chong P.A."/>
            <person name="Kema G.H.J."/>
            <person name="Seidl M.F."/>
        </authorList>
    </citation>
    <scope>NUCLEOTIDE SEQUENCE [LARGE SCALE GENOMIC DNA]</scope>
    <source>
        <strain evidence="2 3">P124</strain>
    </source>
</reference>
<keyword evidence="3" id="KW-1185">Reference proteome</keyword>
<dbReference type="Pfam" id="PF20150">
    <property type="entry name" value="2EXR"/>
    <property type="match status" value="1"/>
</dbReference>
<organism evidence="2 3">
    <name type="scientific">Zasmidium cellare</name>
    <name type="common">Wine cellar mold</name>
    <name type="synonym">Racodium cellare</name>
    <dbReference type="NCBI Taxonomy" id="395010"/>
    <lineage>
        <taxon>Eukaryota</taxon>
        <taxon>Fungi</taxon>
        <taxon>Dikarya</taxon>
        <taxon>Ascomycota</taxon>
        <taxon>Pezizomycotina</taxon>
        <taxon>Dothideomycetes</taxon>
        <taxon>Dothideomycetidae</taxon>
        <taxon>Mycosphaerellales</taxon>
        <taxon>Mycosphaerellaceae</taxon>
        <taxon>Zasmidium</taxon>
    </lineage>
</organism>
<evidence type="ECO:0000313" key="2">
    <source>
        <dbReference type="EMBL" id="KAK4494428.1"/>
    </source>
</evidence>
<dbReference type="PANTHER" id="PTHR38790:SF4">
    <property type="entry name" value="2EXR DOMAIN-CONTAINING PROTEIN"/>
    <property type="match status" value="1"/>
</dbReference>
<comment type="caution">
    <text evidence="2">The sequence shown here is derived from an EMBL/GenBank/DDBJ whole genome shotgun (WGS) entry which is preliminary data.</text>
</comment>
<feature type="domain" description="2EXR" evidence="1">
    <location>
        <begin position="23"/>
        <end position="96"/>
    </location>
</feature>
<dbReference type="Proteomes" id="UP001305779">
    <property type="component" value="Unassembled WGS sequence"/>
</dbReference>